<evidence type="ECO:0000256" key="8">
    <source>
        <dbReference type="ARBA" id="ARBA00066761"/>
    </source>
</evidence>
<comment type="subcellular location">
    <subcellularLocation>
        <location evidence="1">Mitochondrion matrix</location>
    </subcellularLocation>
</comment>
<dbReference type="EC" id="4.2.1.48" evidence="8"/>
<dbReference type="GO" id="GO:0005759">
    <property type="term" value="C:mitochondrial matrix"/>
    <property type="evidence" value="ECO:0007669"/>
    <property type="project" value="UniProtKB-SubCell"/>
</dbReference>
<evidence type="ECO:0000259" key="10">
    <source>
        <dbReference type="Pfam" id="PF14336"/>
    </source>
</evidence>
<dbReference type="SUPFAM" id="SSF160920">
    <property type="entry name" value="PSTPO5379-like"/>
    <property type="match status" value="1"/>
</dbReference>
<dbReference type="Proteomes" id="UP000281406">
    <property type="component" value="Unassembled WGS sequence"/>
</dbReference>
<evidence type="ECO:0000256" key="1">
    <source>
        <dbReference type="ARBA" id="ARBA00004305"/>
    </source>
</evidence>
<keyword evidence="12" id="KW-1185">Reference proteome</keyword>
<dbReference type="FunFam" id="3.90.1640.20:FF:000001">
    <property type="entry name" value="D-glutamate cyclase, mitochondrial"/>
    <property type="match status" value="1"/>
</dbReference>
<keyword evidence="3" id="KW-0809">Transit peptide</keyword>
<comment type="similarity">
    <text evidence="2">Belongs to the D-glutamate cyclase family.</text>
</comment>
<evidence type="ECO:0000256" key="5">
    <source>
        <dbReference type="ARBA" id="ARBA00023239"/>
    </source>
</evidence>
<evidence type="ECO:0000256" key="4">
    <source>
        <dbReference type="ARBA" id="ARBA00023128"/>
    </source>
</evidence>
<dbReference type="AlphaFoldDB" id="A0A3N0Y312"/>
<feature type="domain" description="D-glutamate cyclase-like C-terminal" evidence="10">
    <location>
        <begin position="386"/>
        <end position="698"/>
    </location>
</feature>
<dbReference type="InterPro" id="IPR038021">
    <property type="entry name" value="Putative_hydro-lyase"/>
</dbReference>
<dbReference type="GO" id="GO:0006536">
    <property type="term" value="P:glutamate metabolic process"/>
    <property type="evidence" value="ECO:0007669"/>
    <property type="project" value="TreeGrafter"/>
</dbReference>
<dbReference type="FunFam" id="3.30.2040.10:FF:000001">
    <property type="entry name" value="D-glutamate cyclase, mitochondrial"/>
    <property type="match status" value="1"/>
</dbReference>
<reference evidence="11 12" key="1">
    <citation type="submission" date="2018-10" db="EMBL/GenBank/DDBJ databases">
        <title>Genome assembly for a Yunnan-Guizhou Plateau 3E fish, Anabarilius grahami (Regan), and its evolutionary and genetic applications.</title>
        <authorList>
            <person name="Jiang W."/>
        </authorList>
    </citation>
    <scope>NUCLEOTIDE SEQUENCE [LARGE SCALE GENOMIC DNA]</scope>
    <source>
        <strain evidence="11">AG-KIZ</strain>
        <tissue evidence="11">Muscle</tissue>
    </source>
</reference>
<name>A0A3N0Y312_ANAGA</name>
<evidence type="ECO:0000256" key="2">
    <source>
        <dbReference type="ARBA" id="ARBA00007896"/>
    </source>
</evidence>
<dbReference type="OrthoDB" id="10262538at2759"/>
<accession>A0A3N0Y312</accession>
<evidence type="ECO:0000313" key="11">
    <source>
        <dbReference type="EMBL" id="ROL18757.1"/>
    </source>
</evidence>
<dbReference type="FunFam" id="3.40.1640.10:FF:000001">
    <property type="entry name" value="D-glutamate cyclase, mitochondrial"/>
    <property type="match status" value="1"/>
</dbReference>
<evidence type="ECO:0000313" key="12">
    <source>
        <dbReference type="Proteomes" id="UP000281406"/>
    </source>
</evidence>
<comment type="catalytic activity">
    <reaction evidence="6">
        <text>D-glutamate = 5-oxo-D-proline + H2O</text>
        <dbReference type="Rhea" id="RHEA:22360"/>
        <dbReference type="ChEBI" id="CHEBI:15377"/>
        <dbReference type="ChEBI" id="CHEBI:29986"/>
        <dbReference type="ChEBI" id="CHEBI:57948"/>
        <dbReference type="EC" id="4.2.1.48"/>
    </reaction>
</comment>
<dbReference type="PANTHER" id="PTHR32022">
    <property type="entry name" value="D-GLUTAMATE CYCLASE, MITOCHONDRIAL"/>
    <property type="match status" value="1"/>
</dbReference>
<protein>
    <recommendedName>
        <fullName evidence="9">D-glutamate cyclase, mitochondrial</fullName>
        <ecNumber evidence="8">4.2.1.48</ecNumber>
    </recommendedName>
</protein>
<dbReference type="Pfam" id="PF14336">
    <property type="entry name" value="GLUCM-like_C"/>
    <property type="match status" value="1"/>
</dbReference>
<proteinExistence type="inferred from homology"/>
<keyword evidence="5" id="KW-0456">Lyase</keyword>
<dbReference type="Pfam" id="PF07286">
    <property type="entry name" value="D-Glu_cyclase"/>
    <property type="match status" value="1"/>
</dbReference>
<keyword evidence="4" id="KW-0496">Mitochondrion</keyword>
<dbReference type="EMBL" id="RJVU01053975">
    <property type="protein sequence ID" value="ROL18757.1"/>
    <property type="molecule type" value="Genomic_DNA"/>
</dbReference>
<dbReference type="Gene3D" id="3.90.1640.20">
    <property type="entry name" value="TON_0340"/>
    <property type="match status" value="1"/>
</dbReference>
<evidence type="ECO:0000256" key="6">
    <source>
        <dbReference type="ARBA" id="ARBA00050772"/>
    </source>
</evidence>
<dbReference type="InterPro" id="IPR009906">
    <property type="entry name" value="D-Glu_cyclase"/>
</dbReference>
<organism evidence="11 12">
    <name type="scientific">Anabarilius grahami</name>
    <name type="common">Kanglang fish</name>
    <name type="synonym">Barilius grahami</name>
    <dbReference type="NCBI Taxonomy" id="495550"/>
    <lineage>
        <taxon>Eukaryota</taxon>
        <taxon>Metazoa</taxon>
        <taxon>Chordata</taxon>
        <taxon>Craniata</taxon>
        <taxon>Vertebrata</taxon>
        <taxon>Euteleostomi</taxon>
        <taxon>Actinopterygii</taxon>
        <taxon>Neopterygii</taxon>
        <taxon>Teleostei</taxon>
        <taxon>Ostariophysi</taxon>
        <taxon>Cypriniformes</taxon>
        <taxon>Xenocyprididae</taxon>
        <taxon>Xenocypridinae</taxon>
        <taxon>Xenocypridinae incertae sedis</taxon>
        <taxon>Anabarilius</taxon>
    </lineage>
</organism>
<dbReference type="Gene3D" id="3.40.1640.10">
    <property type="entry name" value="PSTPO5379-like"/>
    <property type="match status" value="1"/>
</dbReference>
<dbReference type="Gene3D" id="3.30.2040.10">
    <property type="entry name" value="PSTPO5379-like domain"/>
    <property type="match status" value="1"/>
</dbReference>
<dbReference type="GO" id="GO:0047820">
    <property type="term" value="F:D-glutamate cyclase activity"/>
    <property type="evidence" value="ECO:0007669"/>
    <property type="project" value="UniProtKB-EC"/>
</dbReference>
<dbReference type="PANTHER" id="PTHR32022:SF10">
    <property type="entry name" value="D-GLUTAMATE CYCLASE, MITOCHONDRIAL"/>
    <property type="match status" value="1"/>
</dbReference>
<gene>
    <name evidence="11" type="ORF">DPX16_7068</name>
</gene>
<dbReference type="InterPro" id="IPR025504">
    <property type="entry name" value="GLUCM_C"/>
</dbReference>
<evidence type="ECO:0000256" key="9">
    <source>
        <dbReference type="ARBA" id="ARBA00068632"/>
    </source>
</evidence>
<evidence type="ECO:0000256" key="7">
    <source>
        <dbReference type="ARBA" id="ARBA00056433"/>
    </source>
</evidence>
<sequence length="703" mass="76314">MDRAAGGEMLWSPYELDNVFPAESFRQVFNGEVFHVPGNLNNTYCRPVTCDDVSCSAVEMCTYETASPLCCRTAIQHPSKHEARGIIMWHSEVLSPCALRSIIRQSRDIKNTSGIAAGYQQANVVILHKDLADDFEAFCRVNSSPLPLLYRSKCGEWSCGPLATGSDIREDCPEYCVFENGKLMKKISSLSSFTPQLADMVTFYLGCSFGFEAALKAAGVPVRNVEQGKNVSMYKTSVPCIGTGRFHCPMVVSMRPVPEDKLDAAAQCTHVIPLAHGGPVHIGHPKLLGIHDLSRPDYGDPVDVCSGDVPVFWACGVTGVEAVQSCKPALAFTHSPGCMFITDQKAETVSPLTLEPTQCPLTFCISQNPQLYSMASKRAVQQIQAIEELVVEDPGARGIRALFLQDELLKACLSLSHSSSVLITTGFPTHYMHNPPEETDGPPGAIAMAAMLQALRKEVVIVTDKRALEMNQHIMLDAVKKGVIKTAVPVISFQSNGPDSALHFLCRDGDPTKPRFDHLVAIERSGRAADGNYYNMRGVNIRHLVDPIDDLFTTASTIAGITTTGIGDGGNELGMGKVKAAVKSYMPNGNLIACDVGADFAITAGVSNWGGYAVACALYVLSLCPIHWRYLQRGLGLSPTPDQQSLWSACLPTIAKEEDMLHILVKYGVRSGKTANLGLEVDGLTFHPYHSDIIQRLRHLTLA</sequence>
<evidence type="ECO:0000256" key="3">
    <source>
        <dbReference type="ARBA" id="ARBA00022946"/>
    </source>
</evidence>
<comment type="function">
    <text evidence="7">D-glutamate cyclase that converts D-glutamate to 5-oxo-D-proline.</text>
</comment>
<comment type="caution">
    <text evidence="11">The sequence shown here is derived from an EMBL/GenBank/DDBJ whole genome shotgun (WGS) entry which is preliminary data.</text>
</comment>